<dbReference type="EMBL" id="CM042884">
    <property type="protein sequence ID" value="KAI4371275.1"/>
    <property type="molecule type" value="Genomic_DNA"/>
</dbReference>
<proteinExistence type="predicted"/>
<comment type="caution">
    <text evidence="1">The sequence shown here is derived from an EMBL/GenBank/DDBJ whole genome shotgun (WGS) entry which is preliminary data.</text>
</comment>
<accession>A0ACB9QXD0</accession>
<evidence type="ECO:0000313" key="2">
    <source>
        <dbReference type="Proteomes" id="UP001057402"/>
    </source>
</evidence>
<keyword evidence="2" id="KW-1185">Reference proteome</keyword>
<dbReference type="Proteomes" id="UP001057402">
    <property type="component" value="Chromosome 5"/>
</dbReference>
<name>A0ACB9QXD0_9MYRT</name>
<reference evidence="2" key="1">
    <citation type="journal article" date="2023" name="Front. Plant Sci.">
        <title>Chromosomal-level genome assembly of Melastoma candidum provides insights into trichome evolution.</title>
        <authorList>
            <person name="Zhong Y."/>
            <person name="Wu W."/>
            <person name="Sun C."/>
            <person name="Zou P."/>
            <person name="Liu Y."/>
            <person name="Dai S."/>
            <person name="Zhou R."/>
        </authorList>
    </citation>
    <scope>NUCLEOTIDE SEQUENCE [LARGE SCALE GENOMIC DNA]</scope>
</reference>
<evidence type="ECO:0000313" key="1">
    <source>
        <dbReference type="EMBL" id="KAI4371275.1"/>
    </source>
</evidence>
<sequence length="660" mass="73168">MADSSKHLAGAGGSLFILSELRTVLRNRRTVTLAYCLMFAFVAFTVFLFLNPASSPSTYPFLTNVFGAASPSFVSSSADDSSPGSRVSSTFSYNFPNYTSPVSDSPSVPSEGPTSLQKVPNLSPNLTSESRKPSFRNVSLTQPLNSTQTAVTVEANHVSNRTQVRDVAGNSTTVDSRAGHASPRKGSNSTQSAPMVGSNPVLNQTRMGNLSSMDTPVENFTGGGGSPGEGAKPGRNQSLAYEKKNDDTHQKTSAGKGVDGTSDKQSRAASLPMKELDAGSSTPAGSGKKSASLADPLESLRKCDFFDGDWVRDDSYPLYKPGSCSLIDEQFNCILNGRPDKDYQKLKWKPKGCNLPRLNGSKMLELLRGKRLAFVGDSLNRNMWESLVCILKGSAKDQSKVYEANGRMIFRGEASYSFIFKDYGLTIDFFVSPFLVREWEAHNKDGSSKETLRLDLIGKSFDQYKSADILVFNTGHWWTHDKTSKGQDYYQEGSHVYQELNVLEAFRKALTTWGRWVDAKVDPLKTLVFFRGYSDSHFSGGQWNSGGQCDSETEPIKNSTYLREYPPKMEVLERVLKGMKTPVTYLNVTKMTDYRKDGHPSIYRKQHLTEEERRSPLRFQDCSHWCLPGVPDTWNEILYAHLLLSSSSHKPPQEKRPLLK</sequence>
<protein>
    <submittedName>
        <fullName evidence="1">Uncharacterized protein</fullName>
    </submittedName>
</protein>
<gene>
    <name evidence="1" type="ORF">MLD38_019532</name>
</gene>
<organism evidence="1 2">
    <name type="scientific">Melastoma candidum</name>
    <dbReference type="NCBI Taxonomy" id="119954"/>
    <lineage>
        <taxon>Eukaryota</taxon>
        <taxon>Viridiplantae</taxon>
        <taxon>Streptophyta</taxon>
        <taxon>Embryophyta</taxon>
        <taxon>Tracheophyta</taxon>
        <taxon>Spermatophyta</taxon>
        <taxon>Magnoliopsida</taxon>
        <taxon>eudicotyledons</taxon>
        <taxon>Gunneridae</taxon>
        <taxon>Pentapetalae</taxon>
        <taxon>rosids</taxon>
        <taxon>malvids</taxon>
        <taxon>Myrtales</taxon>
        <taxon>Melastomataceae</taxon>
        <taxon>Melastomatoideae</taxon>
        <taxon>Melastomateae</taxon>
        <taxon>Melastoma</taxon>
    </lineage>
</organism>